<dbReference type="AlphaFoldDB" id="A0A448WGX3"/>
<name>A0A448WGX3_9PLAT</name>
<organism evidence="2 3">
    <name type="scientific">Protopolystoma xenopodis</name>
    <dbReference type="NCBI Taxonomy" id="117903"/>
    <lineage>
        <taxon>Eukaryota</taxon>
        <taxon>Metazoa</taxon>
        <taxon>Spiralia</taxon>
        <taxon>Lophotrochozoa</taxon>
        <taxon>Platyhelminthes</taxon>
        <taxon>Monogenea</taxon>
        <taxon>Polyopisthocotylea</taxon>
        <taxon>Polystomatidea</taxon>
        <taxon>Polystomatidae</taxon>
        <taxon>Protopolystoma</taxon>
    </lineage>
</organism>
<evidence type="ECO:0000256" key="1">
    <source>
        <dbReference type="SAM" id="MobiDB-lite"/>
    </source>
</evidence>
<reference evidence="2" key="1">
    <citation type="submission" date="2018-11" db="EMBL/GenBank/DDBJ databases">
        <authorList>
            <consortium name="Pathogen Informatics"/>
        </authorList>
    </citation>
    <scope>NUCLEOTIDE SEQUENCE</scope>
</reference>
<sequence length="248" mass="27621">MTISPEFGNVGPFSSIRDLPVGSAVPCTMRSECGCQTKVTIEPGWYASALKRDVCAIVSDRRVYKGLGPSGLDKATGQPHSSQDPTEDGGLRVISSHNRPLGNTRGPLTYTSKHLHTHSIPKTAAHLHTHKFTCIHLESYSIVPQKLTRIDAYTICNLDTKTAAHPLTPKFTRIHTYTLRHLHAYSFNTKLHKPNYLQVHTHRRVNTYSLSYLDPEVVLYSPPSTYIYTCTHTDTKTSQHHLPSGSHA</sequence>
<proteinExistence type="predicted"/>
<evidence type="ECO:0000313" key="3">
    <source>
        <dbReference type="Proteomes" id="UP000784294"/>
    </source>
</evidence>
<gene>
    <name evidence="2" type="ORF">PXEA_LOCUS4753</name>
</gene>
<evidence type="ECO:0000313" key="2">
    <source>
        <dbReference type="EMBL" id="VEL11313.1"/>
    </source>
</evidence>
<keyword evidence="3" id="KW-1185">Reference proteome</keyword>
<dbReference type="Proteomes" id="UP000784294">
    <property type="component" value="Unassembled WGS sequence"/>
</dbReference>
<protein>
    <submittedName>
        <fullName evidence="2">Uncharacterized protein</fullName>
    </submittedName>
</protein>
<feature type="region of interest" description="Disordered" evidence="1">
    <location>
        <begin position="68"/>
        <end position="107"/>
    </location>
</feature>
<dbReference type="EMBL" id="CAAALY010011467">
    <property type="protein sequence ID" value="VEL11313.1"/>
    <property type="molecule type" value="Genomic_DNA"/>
</dbReference>
<comment type="caution">
    <text evidence="2">The sequence shown here is derived from an EMBL/GenBank/DDBJ whole genome shotgun (WGS) entry which is preliminary data.</text>
</comment>
<accession>A0A448WGX3</accession>